<reference evidence="1 2" key="1">
    <citation type="submission" date="2019-03" db="EMBL/GenBank/DDBJ databases">
        <title>Single cell metagenomics reveals metabolic interactions within the superorganism composed of flagellate Streblomastix strix and complex community of Bacteroidetes bacteria on its surface.</title>
        <authorList>
            <person name="Treitli S.C."/>
            <person name="Kolisko M."/>
            <person name="Husnik F."/>
            <person name="Keeling P."/>
            <person name="Hampl V."/>
        </authorList>
    </citation>
    <scope>NUCLEOTIDE SEQUENCE [LARGE SCALE GENOMIC DNA]</scope>
    <source>
        <strain evidence="1">ST1C</strain>
    </source>
</reference>
<protein>
    <recommendedName>
        <fullName evidence="3">Tyr recombinase domain-containing protein</fullName>
    </recommendedName>
</protein>
<evidence type="ECO:0008006" key="3">
    <source>
        <dbReference type="Google" id="ProtNLM"/>
    </source>
</evidence>
<evidence type="ECO:0000313" key="2">
    <source>
        <dbReference type="Proteomes" id="UP000324800"/>
    </source>
</evidence>
<sequence length="127" mass="14484">MLTEIIRKAGIPEKYSVPTIRNAMMTKLRARGATQAEVNAYTRHSLTSNVVDAYYCRPVERDLGALLLSNEQRYDNIIYITLKNDDYTIVSILLQQSEAPTPCENNAEELEDLRESLNINEEDAFVE</sequence>
<name>A0A5J4V9Q4_9EUKA</name>
<dbReference type="Proteomes" id="UP000324800">
    <property type="component" value="Unassembled WGS sequence"/>
</dbReference>
<proteinExistence type="predicted"/>
<comment type="caution">
    <text evidence="1">The sequence shown here is derived from an EMBL/GenBank/DDBJ whole genome shotgun (WGS) entry which is preliminary data.</text>
</comment>
<organism evidence="1 2">
    <name type="scientific">Streblomastix strix</name>
    <dbReference type="NCBI Taxonomy" id="222440"/>
    <lineage>
        <taxon>Eukaryota</taxon>
        <taxon>Metamonada</taxon>
        <taxon>Preaxostyla</taxon>
        <taxon>Oxymonadida</taxon>
        <taxon>Streblomastigidae</taxon>
        <taxon>Streblomastix</taxon>
    </lineage>
</organism>
<accession>A0A5J4V9Q4</accession>
<dbReference type="AlphaFoldDB" id="A0A5J4V9Q4"/>
<evidence type="ECO:0000313" key="1">
    <source>
        <dbReference type="EMBL" id="KAA6379140.1"/>
    </source>
</evidence>
<gene>
    <name evidence="1" type="ORF">EZS28_025332</name>
</gene>
<dbReference type="EMBL" id="SNRW01008682">
    <property type="protein sequence ID" value="KAA6379140.1"/>
    <property type="molecule type" value="Genomic_DNA"/>
</dbReference>